<sequence length="778" mass="89911">MNISDTDHSSNAILNRNLQHNPYVDSFPRGSPVSPYPSLEDYHKKSKKYLKQTSILTSIRTTKKGQKLVLLPDQHPVNLSEPNSKQQSSEEFFSHLIQEKQDFFATPQHTTQAERTLKEDRFDLPRVSSYCVAEGYKLEEITKFLNYSHGVNGVSYDECLHASYEVSTKFAVLGLERPLFLKKMTSRPLQEEKPLSPFSTDGSSENVVGDVRSPNIGYDSIPTFPLWMLRSDVFFFDYGVIVFWNFTKEEEEKFISLFKQFAINPIRFDNYEVDELNFQYDLSGPQQPRIFNDIITLKSSNHLIKLTISHGIAQSVKLSLFCNIMEETIDSTIALPHEMSKYGKINMERTEVMKIVGELFDLRMNVNLVSNVLDTPEIFWSERELQGLYQAVRAYFEISQRAALLNKRLEVVGDLLNMLSDLQNFGNIFGCSLNFINLFRKDMESIKSSNNNNLDNFYIIEDNFPKNNISKLPFIEQNRRFVQFEMEDSNIMNNFSKNFIDYNLFENIKEKNCSLDNLDLIEANYNKPIDDVLKFDDTRKIKVKSKGINYSEDCIYYKKRKITLSTKPLNRNQIEINKNLYQIDSKEKIYYLISNKNSKRLSCDEAGDNKITEYRSLSNLHRLQKLMQTDAETGEYTSGSPACFMAPPVNLKKSAAAEDELKAMEANDSNLKNESFKGKKVLKFFRNAETKWIKTEQDKKKDFSKTDSVETNTKVHSRNFPMKPFGRDDDGNFGILSGGKLKQFSEDIIKANFSTAVETNGKSSIENSNFEQMFCWSF</sequence>
<dbReference type="Pfam" id="PF02582">
    <property type="entry name" value="DUF155"/>
    <property type="match status" value="1"/>
</dbReference>
<evidence type="ECO:0000313" key="3">
    <source>
        <dbReference type="EMBL" id="KAJ3215662.1"/>
    </source>
</evidence>
<dbReference type="EMBL" id="JADGJW010000528">
    <property type="protein sequence ID" value="KAJ3215662.1"/>
    <property type="molecule type" value="Genomic_DNA"/>
</dbReference>
<comment type="similarity">
    <text evidence="1">Belongs to the RMD1/sif2 family.</text>
</comment>
<reference evidence="3" key="1">
    <citation type="submission" date="2020-05" db="EMBL/GenBank/DDBJ databases">
        <title>Phylogenomic resolution of chytrid fungi.</title>
        <authorList>
            <person name="Stajich J.E."/>
            <person name="Amses K."/>
            <person name="Simmons R."/>
            <person name="Seto K."/>
            <person name="Myers J."/>
            <person name="Bonds A."/>
            <person name="Quandt C.A."/>
            <person name="Barry K."/>
            <person name="Liu P."/>
            <person name="Grigoriev I."/>
            <person name="Longcore J.E."/>
            <person name="James T.Y."/>
        </authorList>
    </citation>
    <scope>NUCLEOTIDE SEQUENCE</scope>
    <source>
        <strain evidence="3">JEL0476</strain>
    </source>
</reference>
<organism evidence="3 4">
    <name type="scientific">Clydaea vesicula</name>
    <dbReference type="NCBI Taxonomy" id="447962"/>
    <lineage>
        <taxon>Eukaryota</taxon>
        <taxon>Fungi</taxon>
        <taxon>Fungi incertae sedis</taxon>
        <taxon>Chytridiomycota</taxon>
        <taxon>Chytridiomycota incertae sedis</taxon>
        <taxon>Chytridiomycetes</taxon>
        <taxon>Lobulomycetales</taxon>
        <taxon>Lobulomycetaceae</taxon>
        <taxon>Clydaea</taxon>
    </lineage>
</organism>
<accession>A0AAD5XYD0</accession>
<dbReference type="AlphaFoldDB" id="A0AAD5XYD0"/>
<dbReference type="GO" id="GO:0005739">
    <property type="term" value="C:mitochondrion"/>
    <property type="evidence" value="ECO:0007669"/>
    <property type="project" value="UniProtKB-ARBA"/>
</dbReference>
<evidence type="ECO:0000256" key="1">
    <source>
        <dbReference type="ARBA" id="ARBA00008306"/>
    </source>
</evidence>
<evidence type="ECO:0000313" key="4">
    <source>
        <dbReference type="Proteomes" id="UP001211065"/>
    </source>
</evidence>
<dbReference type="InterPro" id="IPR003734">
    <property type="entry name" value="DUF155"/>
</dbReference>
<feature type="domain" description="DUF155" evidence="2">
    <location>
        <begin position="233"/>
        <end position="406"/>
    </location>
</feature>
<evidence type="ECO:0000259" key="2">
    <source>
        <dbReference type="Pfam" id="PF02582"/>
    </source>
</evidence>
<dbReference type="PANTHER" id="PTHR16255">
    <property type="entry name" value="REQUIRED FOR MEIOTIC NUCLEAR DIVISION PROTEIN 1 HOMOLOG"/>
    <property type="match status" value="1"/>
</dbReference>
<protein>
    <recommendedName>
        <fullName evidence="2">DUF155 domain-containing protein</fullName>
    </recommendedName>
</protein>
<gene>
    <name evidence="3" type="ORF">HK099_006250</name>
</gene>
<dbReference type="InterPro" id="IPR051624">
    <property type="entry name" value="RMD1/Sad1-interacting"/>
</dbReference>
<comment type="caution">
    <text evidence="3">The sequence shown here is derived from an EMBL/GenBank/DDBJ whole genome shotgun (WGS) entry which is preliminary data.</text>
</comment>
<dbReference type="PANTHER" id="PTHR16255:SF15">
    <property type="entry name" value="SPORULATION PROTEIN RMD1"/>
    <property type="match status" value="1"/>
</dbReference>
<keyword evidence="4" id="KW-1185">Reference proteome</keyword>
<name>A0AAD5XYD0_9FUNG</name>
<proteinExistence type="inferred from homology"/>
<dbReference type="Proteomes" id="UP001211065">
    <property type="component" value="Unassembled WGS sequence"/>
</dbReference>